<evidence type="ECO:0000313" key="2">
    <source>
        <dbReference type="EMBL" id="KAF8421878.1"/>
    </source>
</evidence>
<dbReference type="Proteomes" id="UP001194468">
    <property type="component" value="Unassembled WGS sequence"/>
</dbReference>
<keyword evidence="3" id="KW-1185">Reference proteome</keyword>
<dbReference type="InterPro" id="IPR051477">
    <property type="entry name" value="Expansin_CellWall"/>
</dbReference>
<protein>
    <recommendedName>
        <fullName evidence="4">Expansin-like EG45 domain-containing protein</fullName>
    </recommendedName>
</protein>
<sequence length="95" mass="10400">TYYYQDGGMGACGKYLTNNDLICGIEGIRARYTDSLCGRQVQITNTDNGNTVTVTIADDCPTCDNSNSIDLSVAAFQRHSPYSLPPFRYLCVLTS</sequence>
<feature type="non-terminal residue" evidence="2">
    <location>
        <position position="1"/>
    </location>
</feature>
<evidence type="ECO:0000313" key="3">
    <source>
        <dbReference type="Proteomes" id="UP001194468"/>
    </source>
</evidence>
<dbReference type="Gene3D" id="2.40.40.10">
    <property type="entry name" value="RlpA-like domain"/>
    <property type="match status" value="1"/>
</dbReference>
<comment type="caution">
    <text evidence="2">The sequence shown here is derived from an EMBL/GenBank/DDBJ whole genome shotgun (WGS) entry which is preliminary data.</text>
</comment>
<dbReference type="AlphaFoldDB" id="A0AAD4G760"/>
<evidence type="ECO:0000256" key="1">
    <source>
        <dbReference type="ARBA" id="ARBA00022729"/>
    </source>
</evidence>
<name>A0AAD4G760_BOLED</name>
<dbReference type="EMBL" id="WHUW01000135">
    <property type="protein sequence ID" value="KAF8421878.1"/>
    <property type="molecule type" value="Genomic_DNA"/>
</dbReference>
<reference evidence="2" key="2">
    <citation type="journal article" date="2020" name="Nat. Commun.">
        <title>Large-scale genome sequencing of mycorrhizal fungi provides insights into the early evolution of symbiotic traits.</title>
        <authorList>
            <person name="Miyauchi S."/>
            <person name="Kiss E."/>
            <person name="Kuo A."/>
            <person name="Drula E."/>
            <person name="Kohler A."/>
            <person name="Sanchez-Garcia M."/>
            <person name="Morin E."/>
            <person name="Andreopoulos B."/>
            <person name="Barry K.W."/>
            <person name="Bonito G."/>
            <person name="Buee M."/>
            <person name="Carver A."/>
            <person name="Chen C."/>
            <person name="Cichocki N."/>
            <person name="Clum A."/>
            <person name="Culley D."/>
            <person name="Crous P.W."/>
            <person name="Fauchery L."/>
            <person name="Girlanda M."/>
            <person name="Hayes R.D."/>
            <person name="Keri Z."/>
            <person name="LaButti K."/>
            <person name="Lipzen A."/>
            <person name="Lombard V."/>
            <person name="Magnuson J."/>
            <person name="Maillard F."/>
            <person name="Murat C."/>
            <person name="Nolan M."/>
            <person name="Ohm R.A."/>
            <person name="Pangilinan J."/>
            <person name="Pereira M.F."/>
            <person name="Perotto S."/>
            <person name="Peter M."/>
            <person name="Pfister S."/>
            <person name="Riley R."/>
            <person name="Sitrit Y."/>
            <person name="Stielow J.B."/>
            <person name="Szollosi G."/>
            <person name="Zifcakova L."/>
            <person name="Stursova M."/>
            <person name="Spatafora J.W."/>
            <person name="Tedersoo L."/>
            <person name="Vaario L.M."/>
            <person name="Yamada A."/>
            <person name="Yan M."/>
            <person name="Wang P."/>
            <person name="Xu J."/>
            <person name="Bruns T."/>
            <person name="Baldrian P."/>
            <person name="Vilgalys R."/>
            <person name="Dunand C."/>
            <person name="Henrissat B."/>
            <person name="Grigoriev I.V."/>
            <person name="Hibbett D."/>
            <person name="Nagy L.G."/>
            <person name="Martin F.M."/>
        </authorList>
    </citation>
    <scope>NUCLEOTIDE SEQUENCE</scope>
    <source>
        <strain evidence="2">BED1</strain>
    </source>
</reference>
<dbReference type="SUPFAM" id="SSF50685">
    <property type="entry name" value="Barwin-like endoglucanases"/>
    <property type="match status" value="1"/>
</dbReference>
<evidence type="ECO:0008006" key="4">
    <source>
        <dbReference type="Google" id="ProtNLM"/>
    </source>
</evidence>
<dbReference type="PANTHER" id="PTHR31836">
    <property type="match status" value="1"/>
</dbReference>
<gene>
    <name evidence="2" type="ORF">L210DRAFT_3423925</name>
</gene>
<reference evidence="2" key="1">
    <citation type="submission" date="2019-10" db="EMBL/GenBank/DDBJ databases">
        <authorList>
            <consortium name="DOE Joint Genome Institute"/>
            <person name="Kuo A."/>
            <person name="Miyauchi S."/>
            <person name="Kiss E."/>
            <person name="Drula E."/>
            <person name="Kohler A."/>
            <person name="Sanchez-Garcia M."/>
            <person name="Andreopoulos B."/>
            <person name="Barry K.W."/>
            <person name="Bonito G."/>
            <person name="Buee M."/>
            <person name="Carver A."/>
            <person name="Chen C."/>
            <person name="Cichocki N."/>
            <person name="Clum A."/>
            <person name="Culley D."/>
            <person name="Crous P.W."/>
            <person name="Fauchery L."/>
            <person name="Girlanda M."/>
            <person name="Hayes R."/>
            <person name="Keri Z."/>
            <person name="LaButti K."/>
            <person name="Lipzen A."/>
            <person name="Lombard V."/>
            <person name="Magnuson J."/>
            <person name="Maillard F."/>
            <person name="Morin E."/>
            <person name="Murat C."/>
            <person name="Nolan M."/>
            <person name="Ohm R."/>
            <person name="Pangilinan J."/>
            <person name="Pereira M."/>
            <person name="Perotto S."/>
            <person name="Peter M."/>
            <person name="Riley R."/>
            <person name="Sitrit Y."/>
            <person name="Stielow B."/>
            <person name="Szollosi G."/>
            <person name="Zifcakova L."/>
            <person name="Stursova M."/>
            <person name="Spatafora J.W."/>
            <person name="Tedersoo L."/>
            <person name="Vaario L.-M."/>
            <person name="Yamada A."/>
            <person name="Yan M."/>
            <person name="Wang P."/>
            <person name="Xu J."/>
            <person name="Bruns T."/>
            <person name="Baldrian P."/>
            <person name="Vilgalys R."/>
            <person name="Henrissat B."/>
            <person name="Grigoriev I.V."/>
            <person name="Hibbett D."/>
            <person name="Nagy L.G."/>
            <person name="Martin F.M."/>
        </authorList>
    </citation>
    <scope>NUCLEOTIDE SEQUENCE</scope>
    <source>
        <strain evidence="2">BED1</strain>
    </source>
</reference>
<accession>A0AAD4G760</accession>
<dbReference type="PANTHER" id="PTHR31836:SF28">
    <property type="entry name" value="SRCR DOMAIN-CONTAINING PROTEIN-RELATED"/>
    <property type="match status" value="1"/>
</dbReference>
<dbReference type="CDD" id="cd22191">
    <property type="entry name" value="DPBB_RlpA_EXP_N-like"/>
    <property type="match status" value="1"/>
</dbReference>
<keyword evidence="1" id="KW-0732">Signal</keyword>
<dbReference type="InterPro" id="IPR036908">
    <property type="entry name" value="RlpA-like_sf"/>
</dbReference>
<proteinExistence type="predicted"/>
<organism evidence="2 3">
    <name type="scientific">Boletus edulis BED1</name>
    <dbReference type="NCBI Taxonomy" id="1328754"/>
    <lineage>
        <taxon>Eukaryota</taxon>
        <taxon>Fungi</taxon>
        <taxon>Dikarya</taxon>
        <taxon>Basidiomycota</taxon>
        <taxon>Agaricomycotina</taxon>
        <taxon>Agaricomycetes</taxon>
        <taxon>Agaricomycetidae</taxon>
        <taxon>Boletales</taxon>
        <taxon>Boletineae</taxon>
        <taxon>Boletaceae</taxon>
        <taxon>Boletoideae</taxon>
        <taxon>Boletus</taxon>
    </lineage>
</organism>